<evidence type="ECO:0000259" key="2">
    <source>
        <dbReference type="Pfam" id="PF07727"/>
    </source>
</evidence>
<evidence type="ECO:0000313" key="3">
    <source>
        <dbReference type="EMBL" id="WVZ90007.1"/>
    </source>
</evidence>
<accession>A0AAQ3UH14</accession>
<name>A0AAQ3UH14_PASNO</name>
<dbReference type="EMBL" id="CP144752">
    <property type="protein sequence ID" value="WVZ90007.1"/>
    <property type="molecule type" value="Genomic_DNA"/>
</dbReference>
<proteinExistence type="predicted"/>
<evidence type="ECO:0000313" key="4">
    <source>
        <dbReference type="Proteomes" id="UP001341281"/>
    </source>
</evidence>
<gene>
    <name evidence="3" type="ORF">U9M48_036345</name>
</gene>
<feature type="domain" description="Reverse transcriptase Ty1/copia-type" evidence="2">
    <location>
        <begin position="11"/>
        <end position="246"/>
    </location>
</feature>
<sequence>MLEELENFERNHVWDLVEPPPKCRPIGTKWVFKNKQGKDGMVVRNKARLEGIDYEETFALVARLEAIRILLAFAASKGFKLQEMDVKSAFLNGFIEEEVYVRQPPGFESARFPDRVYKLRKALYGLKQAPRAWYARLQSFLLKSGFLMGSVDKTLFLLSRGGDTLIVQIYVDDIIFGGSSHALVSSFAEQMSREFEMSLMGELQFFLGLQIKLGLEGSFVHQAKYTRDILKKFNMGDSKPMTTPMSTNTALDADEDREAVDRRNFEG</sequence>
<protein>
    <recommendedName>
        <fullName evidence="2">Reverse transcriptase Ty1/copia-type domain-containing protein</fullName>
    </recommendedName>
</protein>
<feature type="compositionally biased region" description="Polar residues" evidence="1">
    <location>
        <begin position="240"/>
        <end position="250"/>
    </location>
</feature>
<feature type="region of interest" description="Disordered" evidence="1">
    <location>
        <begin position="240"/>
        <end position="267"/>
    </location>
</feature>
<dbReference type="SUPFAM" id="SSF56672">
    <property type="entry name" value="DNA/RNA polymerases"/>
    <property type="match status" value="1"/>
</dbReference>
<evidence type="ECO:0000256" key="1">
    <source>
        <dbReference type="SAM" id="MobiDB-lite"/>
    </source>
</evidence>
<dbReference type="InterPro" id="IPR043502">
    <property type="entry name" value="DNA/RNA_pol_sf"/>
</dbReference>
<dbReference type="AlphaFoldDB" id="A0AAQ3UH14"/>
<dbReference type="InterPro" id="IPR013103">
    <property type="entry name" value="RVT_2"/>
</dbReference>
<keyword evidence="4" id="KW-1185">Reference proteome</keyword>
<dbReference type="Pfam" id="PF07727">
    <property type="entry name" value="RVT_2"/>
    <property type="match status" value="1"/>
</dbReference>
<dbReference type="Proteomes" id="UP001341281">
    <property type="component" value="Chromosome 08"/>
</dbReference>
<reference evidence="3 4" key="1">
    <citation type="submission" date="2024-02" db="EMBL/GenBank/DDBJ databases">
        <title>High-quality chromosome-scale genome assembly of Pensacola bahiagrass (Paspalum notatum Flugge var. saurae).</title>
        <authorList>
            <person name="Vega J.M."/>
            <person name="Podio M."/>
            <person name="Orjuela J."/>
            <person name="Siena L.A."/>
            <person name="Pessino S.C."/>
            <person name="Combes M.C."/>
            <person name="Mariac C."/>
            <person name="Albertini E."/>
            <person name="Pupilli F."/>
            <person name="Ortiz J.P.A."/>
            <person name="Leblanc O."/>
        </authorList>
    </citation>
    <scope>NUCLEOTIDE SEQUENCE [LARGE SCALE GENOMIC DNA]</scope>
    <source>
        <strain evidence="3">R1</strain>
        <tissue evidence="3">Leaf</tissue>
    </source>
</reference>
<organism evidence="3 4">
    <name type="scientific">Paspalum notatum var. saurae</name>
    <dbReference type="NCBI Taxonomy" id="547442"/>
    <lineage>
        <taxon>Eukaryota</taxon>
        <taxon>Viridiplantae</taxon>
        <taxon>Streptophyta</taxon>
        <taxon>Embryophyta</taxon>
        <taxon>Tracheophyta</taxon>
        <taxon>Spermatophyta</taxon>
        <taxon>Magnoliopsida</taxon>
        <taxon>Liliopsida</taxon>
        <taxon>Poales</taxon>
        <taxon>Poaceae</taxon>
        <taxon>PACMAD clade</taxon>
        <taxon>Panicoideae</taxon>
        <taxon>Andropogonodae</taxon>
        <taxon>Paspaleae</taxon>
        <taxon>Paspalinae</taxon>
        <taxon>Paspalum</taxon>
    </lineage>
</organism>